<evidence type="ECO:0000256" key="1">
    <source>
        <dbReference type="ARBA" id="ARBA00004123"/>
    </source>
</evidence>
<feature type="domain" description="Brinker DNA-binding" evidence="2">
    <location>
        <begin position="23"/>
        <end position="68"/>
    </location>
</feature>
<dbReference type="Proteomes" id="UP000887574">
    <property type="component" value="Unplaced"/>
</dbReference>
<dbReference type="GO" id="GO:0005634">
    <property type="term" value="C:nucleus"/>
    <property type="evidence" value="ECO:0007669"/>
    <property type="project" value="UniProtKB-SubCell"/>
</dbReference>
<dbReference type="SUPFAM" id="SSF46689">
    <property type="entry name" value="Homeodomain-like"/>
    <property type="match status" value="1"/>
</dbReference>
<dbReference type="InterPro" id="IPR018586">
    <property type="entry name" value="Brinker_DNA-bd"/>
</dbReference>
<evidence type="ECO:0000259" key="2">
    <source>
        <dbReference type="Pfam" id="PF09607"/>
    </source>
</evidence>
<reference evidence="4" key="1">
    <citation type="submission" date="2022-11" db="UniProtKB">
        <authorList>
            <consortium name="WormBaseParasite"/>
        </authorList>
    </citation>
    <scope>IDENTIFICATION</scope>
</reference>
<dbReference type="Gene3D" id="1.10.10.60">
    <property type="entry name" value="Homeodomain-like"/>
    <property type="match status" value="1"/>
</dbReference>
<proteinExistence type="predicted"/>
<keyword evidence="3" id="KW-1185">Reference proteome</keyword>
<dbReference type="AlphaFoldDB" id="A0A915EWJ2"/>
<organism evidence="3 4">
    <name type="scientific">Ditylenchus dipsaci</name>
    <dbReference type="NCBI Taxonomy" id="166011"/>
    <lineage>
        <taxon>Eukaryota</taxon>
        <taxon>Metazoa</taxon>
        <taxon>Ecdysozoa</taxon>
        <taxon>Nematoda</taxon>
        <taxon>Chromadorea</taxon>
        <taxon>Rhabditida</taxon>
        <taxon>Tylenchina</taxon>
        <taxon>Tylenchomorpha</taxon>
        <taxon>Sphaerularioidea</taxon>
        <taxon>Anguinidae</taxon>
        <taxon>Anguininae</taxon>
        <taxon>Ditylenchus</taxon>
    </lineage>
</organism>
<dbReference type="WBParaSite" id="jg9985">
    <property type="protein sequence ID" value="jg9985"/>
    <property type="gene ID" value="jg9985"/>
</dbReference>
<accession>A0A915EWJ2</accession>
<comment type="subcellular location">
    <subcellularLocation>
        <location evidence="1">Nucleus</location>
    </subcellularLocation>
</comment>
<sequence>MDLLANYNSSEDEQEEVKAPRIRKSYTAEFKLNVVKFARENNNHKAATKFGVDVSSVRDWKKQETSLHVIKNSSPAGKFKKKLPGSGRPLTYKDLDEQLAFWVRERRSKKLRIPHAILQQRAIQTFNSEKDEEGFKQLQQQVRSRGHYQANQSDHLLLFGCKWMICPSTLD</sequence>
<evidence type="ECO:0000313" key="4">
    <source>
        <dbReference type="WBParaSite" id="jg9985"/>
    </source>
</evidence>
<protein>
    <submittedName>
        <fullName evidence="4">Brinker DNA-binding domain-containing protein</fullName>
    </submittedName>
</protein>
<name>A0A915EWJ2_9BILA</name>
<evidence type="ECO:0000313" key="3">
    <source>
        <dbReference type="Proteomes" id="UP000887574"/>
    </source>
</evidence>
<dbReference type="Pfam" id="PF09607">
    <property type="entry name" value="BrkDBD"/>
    <property type="match status" value="1"/>
</dbReference>
<dbReference type="InterPro" id="IPR009057">
    <property type="entry name" value="Homeodomain-like_sf"/>
</dbReference>